<dbReference type="EMBL" id="NCKV01004836">
    <property type="protein sequence ID" value="RWS24474.1"/>
    <property type="molecule type" value="Genomic_DNA"/>
</dbReference>
<feature type="domain" description="RING-type" evidence="8">
    <location>
        <begin position="578"/>
        <end position="624"/>
    </location>
</feature>
<feature type="domain" description="RRM" evidence="9">
    <location>
        <begin position="359"/>
        <end position="433"/>
    </location>
</feature>
<evidence type="ECO:0000256" key="6">
    <source>
        <dbReference type="PROSITE-ProRule" id="PRU00176"/>
    </source>
</evidence>
<dbReference type="PROSITE" id="PS50102">
    <property type="entry name" value="RRM"/>
    <property type="match status" value="4"/>
</dbReference>
<dbReference type="SUPFAM" id="SSF54928">
    <property type="entry name" value="RNA-binding domain, RBD"/>
    <property type="match status" value="3"/>
</dbReference>
<dbReference type="InterPro" id="IPR012677">
    <property type="entry name" value="Nucleotide-bd_a/b_plait_sf"/>
</dbReference>
<gene>
    <name evidence="10" type="ORF">B4U80_13215</name>
</gene>
<dbReference type="PANTHER" id="PTHR48025:SF1">
    <property type="entry name" value="RRM DOMAIN-CONTAINING PROTEIN"/>
    <property type="match status" value="1"/>
</dbReference>
<feature type="domain" description="RRM" evidence="9">
    <location>
        <begin position="72"/>
        <end position="150"/>
    </location>
</feature>
<keyword evidence="1" id="KW-0479">Metal-binding</keyword>
<dbReference type="GO" id="GO:0008270">
    <property type="term" value="F:zinc ion binding"/>
    <property type="evidence" value="ECO:0007669"/>
    <property type="project" value="UniProtKB-KW"/>
</dbReference>
<keyword evidence="11" id="KW-1185">Reference proteome</keyword>
<dbReference type="Gene3D" id="3.30.40.10">
    <property type="entry name" value="Zinc/RING finger domain, C3HC4 (zinc finger)"/>
    <property type="match status" value="1"/>
</dbReference>
<dbReference type="STRING" id="299467.A0A443SAH1"/>
<evidence type="ECO:0000259" key="9">
    <source>
        <dbReference type="PROSITE" id="PS50102"/>
    </source>
</evidence>
<accession>A0A443SAH1</accession>
<dbReference type="SMART" id="SM00360">
    <property type="entry name" value="RRM"/>
    <property type="match status" value="4"/>
</dbReference>
<dbReference type="Pfam" id="PF13893">
    <property type="entry name" value="RRM_5"/>
    <property type="match status" value="1"/>
</dbReference>
<feature type="region of interest" description="Disordered" evidence="7">
    <location>
        <begin position="303"/>
        <end position="323"/>
    </location>
</feature>
<keyword evidence="3" id="KW-0862">Zinc</keyword>
<evidence type="ECO:0000313" key="11">
    <source>
        <dbReference type="Proteomes" id="UP000288716"/>
    </source>
</evidence>
<organism evidence="10 11">
    <name type="scientific">Leptotrombidium deliense</name>
    <dbReference type="NCBI Taxonomy" id="299467"/>
    <lineage>
        <taxon>Eukaryota</taxon>
        <taxon>Metazoa</taxon>
        <taxon>Ecdysozoa</taxon>
        <taxon>Arthropoda</taxon>
        <taxon>Chelicerata</taxon>
        <taxon>Arachnida</taxon>
        <taxon>Acari</taxon>
        <taxon>Acariformes</taxon>
        <taxon>Trombidiformes</taxon>
        <taxon>Prostigmata</taxon>
        <taxon>Anystina</taxon>
        <taxon>Parasitengona</taxon>
        <taxon>Trombiculoidea</taxon>
        <taxon>Trombiculidae</taxon>
        <taxon>Leptotrombidium</taxon>
    </lineage>
</organism>
<reference evidence="10 11" key="1">
    <citation type="journal article" date="2018" name="Gigascience">
        <title>Genomes of trombidid mites reveal novel predicted allergens and laterally-transferred genes associated with secondary metabolism.</title>
        <authorList>
            <person name="Dong X."/>
            <person name="Chaisiri K."/>
            <person name="Xia D."/>
            <person name="Armstrong S.D."/>
            <person name="Fang Y."/>
            <person name="Donnelly M.J."/>
            <person name="Kadowaki T."/>
            <person name="McGarry J.W."/>
            <person name="Darby A.C."/>
            <person name="Makepeace B.L."/>
        </authorList>
    </citation>
    <scope>NUCLEOTIDE SEQUENCE [LARGE SCALE GENOMIC DNA]</scope>
    <source>
        <strain evidence="10">UoL-UT</strain>
    </source>
</reference>
<dbReference type="Proteomes" id="UP000288716">
    <property type="component" value="Unassembled WGS sequence"/>
</dbReference>
<dbReference type="GO" id="GO:0003729">
    <property type="term" value="F:mRNA binding"/>
    <property type="evidence" value="ECO:0007669"/>
    <property type="project" value="TreeGrafter"/>
</dbReference>
<dbReference type="SUPFAM" id="SSF57850">
    <property type="entry name" value="RING/U-box"/>
    <property type="match status" value="1"/>
</dbReference>
<dbReference type="SMART" id="SM00184">
    <property type="entry name" value="RING"/>
    <property type="match status" value="1"/>
</dbReference>
<evidence type="ECO:0000256" key="1">
    <source>
        <dbReference type="ARBA" id="ARBA00022723"/>
    </source>
</evidence>
<dbReference type="CDD" id="cd00590">
    <property type="entry name" value="RRM_SF"/>
    <property type="match status" value="3"/>
</dbReference>
<dbReference type="InterPro" id="IPR050502">
    <property type="entry name" value="Euk_RNA-bind_prot"/>
</dbReference>
<dbReference type="VEuPathDB" id="VectorBase:LDEU007566"/>
<dbReference type="PROSITE" id="PS50089">
    <property type="entry name" value="ZF_RING_2"/>
    <property type="match status" value="1"/>
</dbReference>
<dbReference type="Gene3D" id="3.30.70.330">
    <property type="match status" value="4"/>
</dbReference>
<dbReference type="PROSITE" id="PS00518">
    <property type="entry name" value="ZF_RING_1"/>
    <property type="match status" value="1"/>
</dbReference>
<evidence type="ECO:0000256" key="7">
    <source>
        <dbReference type="SAM" id="MobiDB-lite"/>
    </source>
</evidence>
<feature type="domain" description="RRM" evidence="9">
    <location>
        <begin position="471"/>
        <end position="550"/>
    </location>
</feature>
<comment type="caution">
    <text evidence="10">The sequence shown here is derived from an EMBL/GenBank/DDBJ whole genome shotgun (WGS) entry which is preliminary data.</text>
</comment>
<keyword evidence="2 5" id="KW-0863">Zinc-finger</keyword>
<dbReference type="GO" id="GO:0005634">
    <property type="term" value="C:nucleus"/>
    <property type="evidence" value="ECO:0007669"/>
    <property type="project" value="TreeGrafter"/>
</dbReference>
<dbReference type="AlphaFoldDB" id="A0A443SAH1"/>
<protein>
    <submittedName>
        <fullName evidence="10">Polyadenylate-binding protein 6-like protein</fullName>
    </submittedName>
</protein>
<feature type="compositionally biased region" description="Polar residues" evidence="7">
    <location>
        <begin position="303"/>
        <end position="317"/>
    </location>
</feature>
<name>A0A443SAH1_9ACAR</name>
<evidence type="ECO:0000256" key="2">
    <source>
        <dbReference type="ARBA" id="ARBA00022771"/>
    </source>
</evidence>
<feature type="domain" description="RRM" evidence="9">
    <location>
        <begin position="216"/>
        <end position="298"/>
    </location>
</feature>
<dbReference type="InterPro" id="IPR035979">
    <property type="entry name" value="RBD_domain_sf"/>
</dbReference>
<feature type="non-terminal residue" evidence="10">
    <location>
        <position position="1"/>
    </location>
</feature>
<evidence type="ECO:0000256" key="3">
    <source>
        <dbReference type="ARBA" id="ARBA00022833"/>
    </source>
</evidence>
<dbReference type="InterPro" id="IPR000504">
    <property type="entry name" value="RRM_dom"/>
</dbReference>
<evidence type="ECO:0000256" key="5">
    <source>
        <dbReference type="PROSITE-ProRule" id="PRU00175"/>
    </source>
</evidence>
<dbReference type="OrthoDB" id="448399at2759"/>
<sequence>ESALKALNELNGYILPSGKVMKIDVYINRNTIPDSNMISSTLCSERNSDYFDEINASKIHANQNTLELHSFKRIFIHNLKDEISTDRELQLLFHRFGVIIETQIYKKNGKPLGCAHIEFASSESALKAVEEMNGYKLPSGRTIIVRQYFEMQPNASGINNRFHSTSSSEWNSRNSDVFNDDNENNVSDTNSDVTLDLSEGISRLSFPDISHQPSTRNIYVTGFKDEINSDSELQNLFERFGTITSSKCVINKNEYGQFNKSYGYVCYDDEHSARFALQAMDGFYLASGNTIRVSRNLPKEQVPSNASFNELNTSSQEKPPMQKIPAPAIDNSTTDAIISKEIGQKELHLPVPLVRNDEYKIQVANFADAISSDRELECLFQKYGNILKTTLLKEKKIGIISFDNAISVHRAVSKMSGCLLSNGRRLIVTHYLKLVDTLPSNTETTLNKVNFPDYNEKTQIVEPTLKNLFSTKIIVKNYSSDVITEQQLCFQFSEFGPIKCAKIMKDEDGKPRGIAVIRFYRHESALKAITVKYDEVLPNGKCLKVERFLEQSEVKQRLRNDFLTRFKENKHVNYSDKCFVCTLNVAKGEIITLNCRHQFCRNCIEIYITYLMDKYEVESILCPLSYCSTELNSSFLRELGNLFYDVCKRQKFIRQNSFTDETCCPRYWCREPLPDTSQTQCKCMKCCFEFCIGCGNESRPGATHSRYQNNFV</sequence>
<evidence type="ECO:0000256" key="4">
    <source>
        <dbReference type="ARBA" id="ARBA00022884"/>
    </source>
</evidence>
<dbReference type="InterPro" id="IPR013083">
    <property type="entry name" value="Znf_RING/FYVE/PHD"/>
</dbReference>
<dbReference type="Pfam" id="PF00076">
    <property type="entry name" value="RRM_1"/>
    <property type="match status" value="3"/>
</dbReference>
<evidence type="ECO:0000259" key="8">
    <source>
        <dbReference type="PROSITE" id="PS50089"/>
    </source>
</evidence>
<evidence type="ECO:0000313" key="10">
    <source>
        <dbReference type="EMBL" id="RWS24474.1"/>
    </source>
</evidence>
<dbReference type="InterPro" id="IPR001841">
    <property type="entry name" value="Znf_RING"/>
</dbReference>
<proteinExistence type="predicted"/>
<dbReference type="InterPro" id="IPR017907">
    <property type="entry name" value="Znf_RING_CS"/>
</dbReference>
<keyword evidence="4 6" id="KW-0694">RNA-binding</keyword>
<dbReference type="PANTHER" id="PTHR48025">
    <property type="entry name" value="OS02G0815200 PROTEIN"/>
    <property type="match status" value="1"/>
</dbReference>